<evidence type="ECO:0000256" key="11">
    <source>
        <dbReference type="ARBA" id="ARBA00023136"/>
    </source>
</evidence>
<keyword evidence="5 14" id="KW-0138">CF(0)</keyword>
<dbReference type="AlphaFoldDB" id="A0A2D3WCY9"/>
<dbReference type="GO" id="GO:0008289">
    <property type="term" value="F:lipid binding"/>
    <property type="evidence" value="ECO:0007669"/>
    <property type="project" value="UniProtKB-KW"/>
</dbReference>
<evidence type="ECO:0000256" key="4">
    <source>
        <dbReference type="ARBA" id="ARBA00022475"/>
    </source>
</evidence>
<comment type="function">
    <text evidence="13 14">F(1)F(0) ATP synthase produces ATP from ADP in the presence of a proton or sodium gradient. F-type ATPases consist of two structural domains, F(1) containing the extramembraneous catalytic core and F(0) containing the membrane proton channel, linked together by a central stalk and a peripheral stalk. During catalysis, ATP synthesis in the catalytic domain of F(1) is coupled via a rotary mechanism of the central stalk subunits to proton translocation.</text>
</comment>
<feature type="transmembrane region" description="Helical" evidence="14">
    <location>
        <begin position="91"/>
        <end position="119"/>
    </location>
</feature>
<feature type="chain" id="PRO_5013548139" description="ATP synthase subunit c" evidence="15">
    <location>
        <begin position="19"/>
        <end position="125"/>
    </location>
</feature>
<dbReference type="HAMAP" id="MF_01396">
    <property type="entry name" value="ATP_synth_c_bact"/>
    <property type="match status" value="1"/>
</dbReference>
<evidence type="ECO:0000256" key="12">
    <source>
        <dbReference type="ARBA" id="ARBA00023310"/>
    </source>
</evidence>
<dbReference type="NCBIfam" id="TIGR01260">
    <property type="entry name" value="ATP_synt_c"/>
    <property type="match status" value="1"/>
</dbReference>
<keyword evidence="3 14" id="KW-0813">Transport</keyword>
<dbReference type="GO" id="GO:0033177">
    <property type="term" value="C:proton-transporting two-sector ATPase complex, proton-transporting domain"/>
    <property type="evidence" value="ECO:0007669"/>
    <property type="project" value="InterPro"/>
</dbReference>
<reference evidence="17 18" key="1">
    <citation type="journal article" date="2017" name="Front. Microbiol.">
        <title>Comparative Genomic Analysis of the Class Epsilonproteobacteria and Proposed Reclassification to Epsilonbacteraeota (phyl. nov.).</title>
        <authorList>
            <person name="Waite D.W."/>
            <person name="Vanwonterghem I."/>
            <person name="Rinke C."/>
            <person name="Parks D.H."/>
            <person name="Zhang Y."/>
            <person name="Takai K."/>
            <person name="Sievert S.M."/>
            <person name="Simon J."/>
            <person name="Campbell B.J."/>
            <person name="Hanson T.E."/>
            <person name="Woyke T."/>
            <person name="Klotz M.G."/>
            <person name="Hugenholtz P."/>
        </authorList>
    </citation>
    <scope>NUCLEOTIDE SEQUENCE [LARGE SCALE GENOMIC DNA]</scope>
    <source>
        <strain evidence="17">UBA12443</strain>
    </source>
</reference>
<feature type="signal peptide" evidence="15">
    <location>
        <begin position="1"/>
        <end position="18"/>
    </location>
</feature>
<gene>
    <name evidence="14 17" type="primary">atpE</name>
    <name evidence="17" type="ORF">CFH83_09425</name>
</gene>
<dbReference type="InterPro" id="IPR000454">
    <property type="entry name" value="ATP_synth_F0_csu"/>
</dbReference>
<evidence type="ECO:0000256" key="5">
    <source>
        <dbReference type="ARBA" id="ARBA00022547"/>
    </source>
</evidence>
<dbReference type="Proteomes" id="UP000228859">
    <property type="component" value="Unassembled WGS sequence"/>
</dbReference>
<evidence type="ECO:0000256" key="10">
    <source>
        <dbReference type="ARBA" id="ARBA00023121"/>
    </source>
</evidence>
<evidence type="ECO:0000313" key="18">
    <source>
        <dbReference type="Proteomes" id="UP000228859"/>
    </source>
</evidence>
<dbReference type="NCBIfam" id="NF006295">
    <property type="entry name" value="PRK08482.1"/>
    <property type="match status" value="1"/>
</dbReference>
<keyword evidence="15" id="KW-0732">Signal</keyword>
<keyword evidence="9 14" id="KW-0406">Ion transport</keyword>
<evidence type="ECO:0000313" key="17">
    <source>
        <dbReference type="EMBL" id="DAB37765.1"/>
    </source>
</evidence>
<feature type="domain" description="V-ATPase proteolipid subunit C-like" evidence="16">
    <location>
        <begin position="53"/>
        <end position="115"/>
    </location>
</feature>
<keyword evidence="10 14" id="KW-0446">Lipid-binding</keyword>
<sequence>MKKVLFLMLALVASVFGAEEAVAVVEGAVEAAPAVAAASADVANQTLKAYSMIAAGVGLGLAALGGAIGMGSTAAATIAGTARNPGLGGKLMTTMFIALAMIEAQVIYTLVIALIALYANPYLAA</sequence>
<dbReference type="CDD" id="cd18121">
    <property type="entry name" value="ATP-synt_Fo_c"/>
    <property type="match status" value="1"/>
</dbReference>
<keyword evidence="11 14" id="KW-0472">Membrane</keyword>
<evidence type="ECO:0000256" key="7">
    <source>
        <dbReference type="ARBA" id="ARBA00022781"/>
    </source>
</evidence>
<keyword evidence="4 14" id="KW-1003">Cell membrane</keyword>
<dbReference type="Pfam" id="PF00137">
    <property type="entry name" value="ATP-synt_C"/>
    <property type="match status" value="1"/>
</dbReference>
<feature type="transmembrane region" description="Helical" evidence="14">
    <location>
        <begin position="51"/>
        <end position="79"/>
    </location>
</feature>
<evidence type="ECO:0000256" key="3">
    <source>
        <dbReference type="ARBA" id="ARBA00022448"/>
    </source>
</evidence>
<dbReference type="RefSeq" id="WP_294896562.1">
    <property type="nucleotide sequence ID" value="NZ_DLUI01000136.1"/>
</dbReference>
<evidence type="ECO:0000256" key="13">
    <source>
        <dbReference type="ARBA" id="ARBA00025198"/>
    </source>
</evidence>
<evidence type="ECO:0000256" key="9">
    <source>
        <dbReference type="ARBA" id="ARBA00023065"/>
    </source>
</evidence>
<dbReference type="Gene3D" id="1.20.20.10">
    <property type="entry name" value="F1F0 ATP synthase subunit C"/>
    <property type="match status" value="1"/>
</dbReference>
<dbReference type="PRINTS" id="PR00124">
    <property type="entry name" value="ATPASEC"/>
</dbReference>
<keyword evidence="12 14" id="KW-0066">ATP synthesis</keyword>
<accession>A0A2D3WCY9</accession>
<evidence type="ECO:0000256" key="1">
    <source>
        <dbReference type="ARBA" id="ARBA00004651"/>
    </source>
</evidence>
<evidence type="ECO:0000256" key="15">
    <source>
        <dbReference type="SAM" id="SignalP"/>
    </source>
</evidence>
<dbReference type="InterPro" id="IPR035921">
    <property type="entry name" value="F/V-ATP_Csub_sf"/>
</dbReference>
<dbReference type="GO" id="GO:0005886">
    <property type="term" value="C:plasma membrane"/>
    <property type="evidence" value="ECO:0007669"/>
    <property type="project" value="UniProtKB-SubCell"/>
</dbReference>
<comment type="caution">
    <text evidence="17">The sequence shown here is derived from an EMBL/GenBank/DDBJ whole genome shotgun (WGS) entry which is preliminary data.</text>
</comment>
<keyword evidence="8 14" id="KW-1133">Transmembrane helix</keyword>
<comment type="similarity">
    <text evidence="2 14">Belongs to the ATPase C chain family.</text>
</comment>
<dbReference type="EMBL" id="DLUI01000136">
    <property type="protein sequence ID" value="DAB37765.1"/>
    <property type="molecule type" value="Genomic_DNA"/>
</dbReference>
<dbReference type="InterPro" id="IPR005953">
    <property type="entry name" value="ATP_synth_csu_bac/chlpt"/>
</dbReference>
<proteinExistence type="inferred from homology"/>
<feature type="site" description="Reversibly protonated during proton transport" evidence="14">
    <location>
        <position position="103"/>
    </location>
</feature>
<keyword evidence="6 14" id="KW-0812">Transmembrane</keyword>
<organism evidence="17 18">
    <name type="scientific">Sulfuricurvum kujiense</name>
    <dbReference type="NCBI Taxonomy" id="148813"/>
    <lineage>
        <taxon>Bacteria</taxon>
        <taxon>Pseudomonadati</taxon>
        <taxon>Campylobacterota</taxon>
        <taxon>Epsilonproteobacteria</taxon>
        <taxon>Campylobacterales</taxon>
        <taxon>Sulfurimonadaceae</taxon>
        <taxon>Sulfuricurvum</taxon>
    </lineage>
</organism>
<comment type="function">
    <text evidence="14">Key component of the F(0) channel; it plays a direct role in translocation across the membrane. A homomeric c-ring of between 10-14 subunits forms the central stalk rotor element with the F(1) delta and epsilon subunits.</text>
</comment>
<comment type="subcellular location">
    <subcellularLocation>
        <location evidence="1 14">Cell membrane</location>
        <topology evidence="1 14">Multi-pass membrane protein</topology>
    </subcellularLocation>
</comment>
<dbReference type="PROSITE" id="PS00605">
    <property type="entry name" value="ATPASE_C"/>
    <property type="match status" value="1"/>
</dbReference>
<dbReference type="GO" id="GO:0046933">
    <property type="term" value="F:proton-transporting ATP synthase activity, rotational mechanism"/>
    <property type="evidence" value="ECO:0007669"/>
    <property type="project" value="UniProtKB-UniRule"/>
</dbReference>
<dbReference type="InterPro" id="IPR020537">
    <property type="entry name" value="ATP_synth_F0_csu_DDCD_BS"/>
</dbReference>
<dbReference type="InterPro" id="IPR002379">
    <property type="entry name" value="ATPase_proteolipid_c-like_dom"/>
</dbReference>
<dbReference type="GO" id="GO:0045259">
    <property type="term" value="C:proton-transporting ATP synthase complex"/>
    <property type="evidence" value="ECO:0007669"/>
    <property type="project" value="UniProtKB-KW"/>
</dbReference>
<evidence type="ECO:0000256" key="6">
    <source>
        <dbReference type="ARBA" id="ARBA00022692"/>
    </source>
</evidence>
<evidence type="ECO:0000256" key="2">
    <source>
        <dbReference type="ARBA" id="ARBA00006704"/>
    </source>
</evidence>
<name>A0A2D3WCY9_9BACT</name>
<protein>
    <recommendedName>
        <fullName evidence="14">ATP synthase subunit c</fullName>
    </recommendedName>
    <alternativeName>
        <fullName evidence="14">ATP synthase F(0) sector subunit c</fullName>
    </alternativeName>
    <alternativeName>
        <fullName evidence="14">F-type ATPase subunit c</fullName>
        <shortName evidence="14">F-ATPase subunit c</shortName>
    </alternativeName>
    <alternativeName>
        <fullName evidence="14">Lipid-binding protein</fullName>
    </alternativeName>
</protein>
<evidence type="ECO:0000259" key="16">
    <source>
        <dbReference type="Pfam" id="PF00137"/>
    </source>
</evidence>
<evidence type="ECO:0000256" key="14">
    <source>
        <dbReference type="HAMAP-Rule" id="MF_01396"/>
    </source>
</evidence>
<dbReference type="FunFam" id="1.20.20.10:FF:000002">
    <property type="entry name" value="ATP synthase subunit c"/>
    <property type="match status" value="1"/>
</dbReference>
<dbReference type="InterPro" id="IPR038662">
    <property type="entry name" value="ATP_synth_F0_csu_sf"/>
</dbReference>
<dbReference type="SUPFAM" id="SSF81333">
    <property type="entry name" value="F1F0 ATP synthase subunit C"/>
    <property type="match status" value="1"/>
</dbReference>
<keyword evidence="7 14" id="KW-0375">Hydrogen ion transport</keyword>
<evidence type="ECO:0000256" key="8">
    <source>
        <dbReference type="ARBA" id="ARBA00022989"/>
    </source>
</evidence>